<keyword evidence="6" id="KW-0067">ATP-binding</keyword>
<sequence>MTKLYLDEEANNHDVNEHPRLSGHKQAVISLSGGMDSSTLLLYLLEKGYQVTAICFDYGQKHHVELQRAGELVEYLNKNGYKGRIRRQTITMLGLKEMINSNLVDGGDDVPEGHYEEENMKDTVVPNRNKMFSSIIQSIALSIANEMDCEVEIAMGIHAGDHAIYPDCRQEFRDADYKAFVEGNWDANKVKYITPYLEVDKFDILKDGEYCCKQLGLDFNEVYKRTNTSYKPDSIGRSDYKSASSVERIEAFLKLGRKDPVEYIDGWEVAKKHVEKLLINHNN</sequence>
<evidence type="ECO:0000256" key="3">
    <source>
        <dbReference type="ARBA" id="ARBA00022723"/>
    </source>
</evidence>
<dbReference type="PANTHER" id="PTHR42914">
    <property type="entry name" value="7-CYANO-7-DEAZAGUANINE SYNTHASE"/>
    <property type="match status" value="1"/>
</dbReference>
<dbReference type="Pfam" id="PF06508">
    <property type="entry name" value="QueC"/>
    <property type="match status" value="1"/>
</dbReference>
<evidence type="ECO:0000256" key="7">
    <source>
        <dbReference type="ARBA" id="ARBA00037993"/>
    </source>
</evidence>
<organism evidence="10">
    <name type="scientific">uncultured virus</name>
    <dbReference type="NCBI Taxonomy" id="340016"/>
    <lineage>
        <taxon>Viruses</taxon>
        <taxon>environmental samples</taxon>
    </lineage>
</organism>
<keyword evidence="4" id="KW-0547">Nucleotide-binding</keyword>
<evidence type="ECO:0000256" key="2">
    <source>
        <dbReference type="ARBA" id="ARBA00022598"/>
    </source>
</evidence>
<evidence type="ECO:0000256" key="5">
    <source>
        <dbReference type="ARBA" id="ARBA00022833"/>
    </source>
</evidence>
<evidence type="ECO:0000256" key="8">
    <source>
        <dbReference type="ARBA" id="ARBA00039149"/>
    </source>
</evidence>
<proteinExistence type="inferred from homology"/>
<dbReference type="EMBL" id="KY052844">
    <property type="protein sequence ID" value="ASF00594.1"/>
    <property type="molecule type" value="Genomic_DNA"/>
</dbReference>
<dbReference type="Gene3D" id="3.40.50.620">
    <property type="entry name" value="HUPs"/>
    <property type="match status" value="1"/>
</dbReference>
<protein>
    <recommendedName>
        <fullName evidence="8">7-cyano-7-deazaguanine synthase</fullName>
        <ecNumber evidence="8">6.3.4.20</ecNumber>
    </recommendedName>
</protein>
<keyword evidence="2" id="KW-0436">Ligase</keyword>
<evidence type="ECO:0000256" key="6">
    <source>
        <dbReference type="ARBA" id="ARBA00022840"/>
    </source>
</evidence>
<dbReference type="GO" id="GO:0005524">
    <property type="term" value="F:ATP binding"/>
    <property type="evidence" value="ECO:0007669"/>
    <property type="project" value="UniProtKB-KW"/>
</dbReference>
<keyword evidence="5" id="KW-0862">Zinc</keyword>
<accession>A0A218MMU2</accession>
<evidence type="ECO:0000256" key="1">
    <source>
        <dbReference type="ARBA" id="ARBA00005061"/>
    </source>
</evidence>
<evidence type="ECO:0000313" key="10">
    <source>
        <dbReference type="EMBL" id="ASF00594.1"/>
    </source>
</evidence>
<keyword evidence="3" id="KW-0479">Metal-binding</keyword>
<reference evidence="10" key="2">
    <citation type="journal article" date="2017" name="Nat. Commun.">
        <title>Single-virus genomics reveals hidden cosmopolitan and abundant viruses.</title>
        <authorList>
            <person name="Martinez-Hernandez F."/>
            <person name="Fornas O."/>
            <person name="Lluesma Gomez M."/>
            <person name="Bolduc B."/>
            <person name="de la Cruz Pena M.J."/>
            <person name="Martinez J.M."/>
            <person name="Anton J."/>
            <person name="Gasol J.M."/>
            <person name="Rosselli R."/>
            <person name="Rodriguez-Valera F."/>
            <person name="Sullivan M.B."/>
            <person name="Acinas S.G."/>
            <person name="Martinez-Garcia M."/>
        </authorList>
    </citation>
    <scope>NUCLEOTIDE SEQUENCE</scope>
</reference>
<comment type="pathway">
    <text evidence="1">Purine metabolism; 7-cyano-7-deazaguanine biosynthesis.</text>
</comment>
<dbReference type="InterPro" id="IPR014729">
    <property type="entry name" value="Rossmann-like_a/b/a_fold"/>
</dbReference>
<evidence type="ECO:0000256" key="9">
    <source>
        <dbReference type="ARBA" id="ARBA00047890"/>
    </source>
</evidence>
<dbReference type="GO" id="GO:0046872">
    <property type="term" value="F:metal ion binding"/>
    <property type="evidence" value="ECO:0007669"/>
    <property type="project" value="UniProtKB-KW"/>
</dbReference>
<comment type="catalytic activity">
    <reaction evidence="9">
        <text>7-carboxy-7-carbaguanine + NH4(+) + 2 ATP = 7-cyano-7-carbaguanine + 2 AMP + 2 diphosphate + 2 H(+)</text>
        <dbReference type="Rhea" id="RHEA:27982"/>
        <dbReference type="ChEBI" id="CHEBI:15378"/>
        <dbReference type="ChEBI" id="CHEBI:28938"/>
        <dbReference type="ChEBI" id="CHEBI:30616"/>
        <dbReference type="ChEBI" id="CHEBI:33019"/>
        <dbReference type="ChEBI" id="CHEBI:45075"/>
        <dbReference type="ChEBI" id="CHEBI:61036"/>
        <dbReference type="ChEBI" id="CHEBI:456215"/>
        <dbReference type="EC" id="6.3.4.20"/>
    </reaction>
</comment>
<dbReference type="InterPro" id="IPR018317">
    <property type="entry name" value="QueC"/>
</dbReference>
<name>A0A218MMU2_9VIRU</name>
<dbReference type="GO" id="GO:0016874">
    <property type="term" value="F:ligase activity"/>
    <property type="evidence" value="ECO:0007669"/>
    <property type="project" value="UniProtKB-KW"/>
</dbReference>
<comment type="similarity">
    <text evidence="7">Belongs to the QueC family.</text>
</comment>
<dbReference type="PANTHER" id="PTHR42914:SF1">
    <property type="entry name" value="7-CYANO-7-DEAZAGUANINE SYNTHASE"/>
    <property type="match status" value="1"/>
</dbReference>
<dbReference type="SUPFAM" id="SSF52402">
    <property type="entry name" value="Adenine nucleotide alpha hydrolases-like"/>
    <property type="match status" value="1"/>
</dbReference>
<evidence type="ECO:0000256" key="4">
    <source>
        <dbReference type="ARBA" id="ARBA00022741"/>
    </source>
</evidence>
<dbReference type="EC" id="6.3.4.20" evidence="8"/>
<reference evidence="10" key="1">
    <citation type="submission" date="2016-10" db="EMBL/GenBank/DDBJ databases">
        <authorList>
            <person name="Varghese N."/>
        </authorList>
    </citation>
    <scope>NUCLEOTIDE SEQUENCE</scope>
</reference>